<keyword evidence="3 9" id="KW-0378">Hydrolase</keyword>
<dbReference type="PANTHER" id="PTHR45923:SF2">
    <property type="entry name" value="PROTEIN SEY1"/>
    <property type="match status" value="1"/>
</dbReference>
<evidence type="ECO:0000259" key="12">
    <source>
        <dbReference type="PROSITE" id="PS51715"/>
    </source>
</evidence>
<feature type="compositionally biased region" description="Low complexity" evidence="10">
    <location>
        <begin position="613"/>
        <end position="631"/>
    </location>
</feature>
<dbReference type="KEGG" id="ppp:112273871"/>
<dbReference type="Pfam" id="PF20428">
    <property type="entry name" value="Sey1_3HB"/>
    <property type="match status" value="1"/>
</dbReference>
<accession>A9SXG0</accession>
<comment type="function">
    <text evidence="9">Probable GTP-binding protein that may be involved in cell development.</text>
</comment>
<dbReference type="InterPro" id="IPR027417">
    <property type="entry name" value="P-loop_NTPase"/>
</dbReference>
<evidence type="ECO:0000256" key="10">
    <source>
        <dbReference type="SAM" id="MobiDB-lite"/>
    </source>
</evidence>
<keyword evidence="8 9" id="KW-0472">Membrane</keyword>
<feature type="topological domain" description="Cytoplasmic" evidence="9">
    <location>
        <begin position="1"/>
        <end position="686"/>
    </location>
</feature>
<name>A9SXG0_PHYPA</name>
<feature type="topological domain" description="Cytoplasmic" evidence="9">
    <location>
        <begin position="732"/>
        <end position="787"/>
    </location>
</feature>
<keyword evidence="2 9" id="KW-0547">Nucleotide-binding</keyword>
<keyword evidence="7 9" id="KW-0342">GTP-binding</keyword>
<evidence type="ECO:0000313" key="15">
    <source>
        <dbReference type="Proteomes" id="UP000006727"/>
    </source>
</evidence>
<dbReference type="PROSITE" id="PS51715">
    <property type="entry name" value="G_GB1_RHD3"/>
    <property type="match status" value="1"/>
</dbReference>
<dbReference type="FunFam" id="3.40.50.300:FF:002271">
    <property type="entry name" value="Protein ROOT HAIR DEFECTIVE 3 homolog"/>
    <property type="match status" value="1"/>
</dbReference>
<dbReference type="PANTHER" id="PTHR45923">
    <property type="entry name" value="PROTEIN SEY1"/>
    <property type="match status" value="1"/>
</dbReference>
<feature type="domain" description="GB1/RHD3-type G" evidence="12">
    <location>
        <begin position="36"/>
        <end position="251"/>
    </location>
</feature>
<organism evidence="13">
    <name type="scientific">Physcomitrium patens</name>
    <name type="common">Spreading-leaved earth moss</name>
    <name type="synonym">Physcomitrella patens</name>
    <dbReference type="NCBI Taxonomy" id="3218"/>
    <lineage>
        <taxon>Eukaryota</taxon>
        <taxon>Viridiplantae</taxon>
        <taxon>Streptophyta</taxon>
        <taxon>Embryophyta</taxon>
        <taxon>Bryophyta</taxon>
        <taxon>Bryophytina</taxon>
        <taxon>Bryopsida</taxon>
        <taxon>Funariidae</taxon>
        <taxon>Funariales</taxon>
        <taxon>Funariaceae</taxon>
        <taxon>Physcomitrium</taxon>
    </lineage>
</organism>
<keyword evidence="15" id="KW-1185">Reference proteome</keyword>
<dbReference type="Pfam" id="PF05879">
    <property type="entry name" value="RHD3_GTPase"/>
    <property type="match status" value="1"/>
</dbReference>
<sequence>MEPTDAPAIQVIDEEGKFNEPALVDFCKAVKLAECGLSYAVVAIMGPQSSGKSTLLNHLFHTSFKEMDALTGRNQTTKGVWLQRAEGIDPCTLVMDLEGTDGRERGEDDTAFEKQSALFSLAVADIMLINMWCHDIGREQASNKPLLKIVFQVMMRLFSPRKTTLMFVIRDKTKTPMEVLEPILRDDVQKIWDSVPKPGKHKDTPLTEFFNVVVTALSNYEEKEEQFNAEVEQLRKRFHNSVAPGGLAGDRRAVVPGTGFPFSAHEIWKVIKENKDLDLPAHKVMVATVRCEEIAHEKLQSLMKDEKWKMIEEASREGVVPEFGKKVSSILDKYVSEYDLEAGFFDEGVRIAKRNYLISEALEMIQPAYDAVIMNHRTLALEKFKKDLRAVVESSNQGFAAAVRQCSETSLTEFDQACVDLSVSQASSVWNPSKAREKLKRDIDAHAESLRAEALQSLKSKYEKRLEDAIADPVAAILDAAPADAWASIRVLVEGDTEKVTKALLEELTAFEPTEDEEKQVLSDLSEHSRAIVVKKAKEEASQALIRMKDRFNNIFGHDEDSLPRVWGEEHNVRAITKSARVGALKMLAVIAAIRLNPNSDQDSVEGALMTLVGDSDSSSDGSSVDGSVSSNPLASSTWAGIAPEDTMLTPSQCRSIWRQFRAETEYTISQALSAQEAKRQGNAWLPPPWAIAAMLCLGFNEIMAVLRNPIYLPIVFVVFLIAKALWVQLDLNRHFQYGVLPGIVSVSYRFLPSVMQAFKGLTDAGTVKPAEFTNSNRRNEDKLAYD</sequence>
<evidence type="ECO:0000256" key="4">
    <source>
        <dbReference type="ARBA" id="ARBA00022824"/>
    </source>
</evidence>
<evidence type="ECO:0000256" key="11">
    <source>
        <dbReference type="SAM" id="Phobius"/>
    </source>
</evidence>
<keyword evidence="6" id="KW-0175">Coiled coil</keyword>
<dbReference type="InterPro" id="IPR046758">
    <property type="entry name" value="Sey1/RHD3-like_3HB"/>
</dbReference>
<dbReference type="GO" id="GO:0005789">
    <property type="term" value="C:endoplasmic reticulum membrane"/>
    <property type="evidence" value="ECO:0007669"/>
    <property type="project" value="UniProtKB-SubCell"/>
</dbReference>
<dbReference type="HAMAP" id="MF_03109">
    <property type="entry name" value="Sey1"/>
    <property type="match status" value="1"/>
</dbReference>
<dbReference type="CDD" id="cd01851">
    <property type="entry name" value="GBP"/>
    <property type="match status" value="1"/>
</dbReference>
<dbReference type="InterPro" id="IPR008803">
    <property type="entry name" value="RHD3/Sey1"/>
</dbReference>
<comment type="subcellular location">
    <subcellularLocation>
        <location evidence="9">Endoplasmic reticulum membrane</location>
        <topology evidence="9">Multi-pass membrane protein</topology>
    </subcellularLocation>
</comment>
<evidence type="ECO:0000313" key="14">
    <source>
        <dbReference type="EnsemblPlants" id="Pp3c21_14560V3.1"/>
    </source>
</evidence>
<dbReference type="GO" id="GO:0016320">
    <property type="term" value="P:endoplasmic reticulum membrane fusion"/>
    <property type="evidence" value="ECO:0000318"/>
    <property type="project" value="GO_Central"/>
</dbReference>
<reference evidence="13 15" key="1">
    <citation type="journal article" date="2008" name="Science">
        <title>The Physcomitrella genome reveals evolutionary insights into the conquest of land by plants.</title>
        <authorList>
            <person name="Rensing S."/>
            <person name="Lang D."/>
            <person name="Zimmer A."/>
            <person name="Terry A."/>
            <person name="Salamov A."/>
            <person name="Shapiro H."/>
            <person name="Nishiyama T."/>
            <person name="Perroud P.-F."/>
            <person name="Lindquist E."/>
            <person name="Kamisugi Y."/>
            <person name="Tanahashi T."/>
            <person name="Sakakibara K."/>
            <person name="Fujita T."/>
            <person name="Oishi K."/>
            <person name="Shin-I T."/>
            <person name="Kuroki Y."/>
            <person name="Toyoda A."/>
            <person name="Suzuki Y."/>
            <person name="Hashimoto A."/>
            <person name="Yamaguchi K."/>
            <person name="Sugano A."/>
            <person name="Kohara Y."/>
            <person name="Fujiyama A."/>
            <person name="Anterola A."/>
            <person name="Aoki S."/>
            <person name="Ashton N."/>
            <person name="Barbazuk W.B."/>
            <person name="Barker E."/>
            <person name="Bennetzen J."/>
            <person name="Bezanilla M."/>
            <person name="Blankenship R."/>
            <person name="Cho S.H."/>
            <person name="Dutcher S."/>
            <person name="Estelle M."/>
            <person name="Fawcett J.A."/>
            <person name="Gundlach H."/>
            <person name="Hanada K."/>
            <person name="Heyl A."/>
            <person name="Hicks K.A."/>
            <person name="Hugh J."/>
            <person name="Lohr M."/>
            <person name="Mayer K."/>
            <person name="Melkozernov A."/>
            <person name="Murata T."/>
            <person name="Nelson D."/>
            <person name="Pils B."/>
            <person name="Prigge M."/>
            <person name="Reiss B."/>
            <person name="Renner T."/>
            <person name="Rombauts S."/>
            <person name="Rushton P."/>
            <person name="Sanderfoot A."/>
            <person name="Schween G."/>
            <person name="Shiu S.-H."/>
            <person name="Stueber K."/>
            <person name="Theodoulou F.L."/>
            <person name="Tu H."/>
            <person name="Van de Peer Y."/>
            <person name="Verrier P.J."/>
            <person name="Waters E."/>
            <person name="Wood A."/>
            <person name="Yang L."/>
            <person name="Cove D."/>
            <person name="Cuming A."/>
            <person name="Hasebe M."/>
            <person name="Lucas S."/>
            <person name="Mishler D.B."/>
            <person name="Reski R."/>
            <person name="Grigoriev I."/>
            <person name="Quatrano R.S."/>
            <person name="Boore J.L."/>
        </authorList>
    </citation>
    <scope>NUCLEOTIDE SEQUENCE [LARGE SCALE GENOMIC DNA]</scope>
    <source>
        <strain evidence="14 15">cv. Gransden 2004</strain>
    </source>
</reference>
<keyword evidence="4 9" id="KW-0256">Endoplasmic reticulum</keyword>
<dbReference type="InterPro" id="IPR030386">
    <property type="entry name" value="G_GB1_RHD3_dom"/>
</dbReference>
<feature type="binding site" evidence="9">
    <location>
        <begin position="46"/>
        <end position="53"/>
    </location>
    <ligand>
        <name>GTP</name>
        <dbReference type="ChEBI" id="CHEBI:37565"/>
    </ligand>
</feature>
<keyword evidence="1 9" id="KW-0812">Transmembrane</keyword>
<proteinExistence type="inferred from homology"/>
<evidence type="ECO:0000256" key="5">
    <source>
        <dbReference type="ARBA" id="ARBA00022989"/>
    </source>
</evidence>
<dbReference type="GO" id="GO:0005525">
    <property type="term" value="F:GTP binding"/>
    <property type="evidence" value="ECO:0007669"/>
    <property type="project" value="UniProtKB-UniRule"/>
</dbReference>
<dbReference type="OrthoDB" id="1597724at2759"/>
<evidence type="ECO:0000256" key="2">
    <source>
        <dbReference type="ARBA" id="ARBA00022741"/>
    </source>
</evidence>
<gene>
    <name evidence="14" type="primary">LOC112273871</name>
    <name evidence="13" type="ORF">PHYPA_026169</name>
</gene>
<comment type="similarity">
    <text evidence="9">Belongs to the TRAFAC class dynamin-like GTPase superfamily. GB1/RHD3 GTPase family. RHD3 subfamily.</text>
</comment>
<dbReference type="EMBL" id="ABEU02000021">
    <property type="protein sequence ID" value="PNR32044.1"/>
    <property type="molecule type" value="Genomic_DNA"/>
</dbReference>
<evidence type="ECO:0000313" key="13">
    <source>
        <dbReference type="EMBL" id="PNR32044.1"/>
    </source>
</evidence>
<dbReference type="STRING" id="3218.A9SXG0"/>
<dbReference type="GO" id="GO:0003924">
    <property type="term" value="F:GTPase activity"/>
    <property type="evidence" value="ECO:0000318"/>
    <property type="project" value="GO_Central"/>
</dbReference>
<dbReference type="Gramene" id="Pp3c21_14560V3.1">
    <property type="protein sequence ID" value="Pp3c21_14560V3.1"/>
    <property type="gene ID" value="Pp3c21_14560"/>
</dbReference>
<dbReference type="Gramene" id="Pp3c21_14560V3.2">
    <property type="protein sequence ID" value="Pp3c21_14560V3.2"/>
    <property type="gene ID" value="Pp3c21_14560"/>
</dbReference>
<dbReference type="eggNOG" id="KOG2203">
    <property type="taxonomic scope" value="Eukaryota"/>
</dbReference>
<dbReference type="RefSeq" id="XP_024358657.1">
    <property type="nucleotide sequence ID" value="XM_024502889.2"/>
</dbReference>
<evidence type="ECO:0000256" key="1">
    <source>
        <dbReference type="ARBA" id="ARBA00022692"/>
    </source>
</evidence>
<dbReference type="OMA" id="STKMMQN"/>
<evidence type="ECO:0000256" key="8">
    <source>
        <dbReference type="ARBA" id="ARBA00023136"/>
    </source>
</evidence>
<dbReference type="EnsemblPlants" id="Pp3c21_14560V3.2">
    <property type="protein sequence ID" value="Pp3c21_14560V3.2"/>
    <property type="gene ID" value="Pp3c21_14560"/>
</dbReference>
<reference evidence="13 15" key="2">
    <citation type="journal article" date="2018" name="Plant J.">
        <title>The Physcomitrella patens chromosome-scale assembly reveals moss genome structure and evolution.</title>
        <authorList>
            <person name="Lang D."/>
            <person name="Ullrich K.K."/>
            <person name="Murat F."/>
            <person name="Fuchs J."/>
            <person name="Jenkins J."/>
            <person name="Haas F.B."/>
            <person name="Piednoel M."/>
            <person name="Gundlach H."/>
            <person name="Van Bel M."/>
            <person name="Meyberg R."/>
            <person name="Vives C."/>
            <person name="Morata J."/>
            <person name="Symeonidi A."/>
            <person name="Hiss M."/>
            <person name="Muchero W."/>
            <person name="Kamisugi Y."/>
            <person name="Saleh O."/>
            <person name="Blanc G."/>
            <person name="Decker E.L."/>
            <person name="van Gessel N."/>
            <person name="Grimwood J."/>
            <person name="Hayes R.D."/>
            <person name="Graham S.W."/>
            <person name="Gunter L.E."/>
            <person name="McDaniel S.F."/>
            <person name="Hoernstein S.N.W."/>
            <person name="Larsson A."/>
            <person name="Li F.W."/>
            <person name="Perroud P.F."/>
            <person name="Phillips J."/>
            <person name="Ranjan P."/>
            <person name="Rokshar D.S."/>
            <person name="Rothfels C.J."/>
            <person name="Schneider L."/>
            <person name="Shu S."/>
            <person name="Stevenson D.W."/>
            <person name="Thummler F."/>
            <person name="Tillich M."/>
            <person name="Villarreal Aguilar J.C."/>
            <person name="Widiez T."/>
            <person name="Wong G.K."/>
            <person name="Wymore A."/>
            <person name="Zhang Y."/>
            <person name="Zimmer A.D."/>
            <person name="Quatrano R.S."/>
            <person name="Mayer K.F.X."/>
            <person name="Goodstein D."/>
            <person name="Casacuberta J.M."/>
            <person name="Vandepoele K."/>
            <person name="Reski R."/>
            <person name="Cuming A.C."/>
            <person name="Tuskan G.A."/>
            <person name="Maumus F."/>
            <person name="Salse J."/>
            <person name="Schmutz J."/>
            <person name="Rensing S.A."/>
        </authorList>
    </citation>
    <scope>NUCLEOTIDE SEQUENCE [LARGE SCALE GENOMIC DNA]</scope>
    <source>
        <strain evidence="14 15">cv. Gransden 2004</strain>
    </source>
</reference>
<evidence type="ECO:0000256" key="9">
    <source>
        <dbReference type="HAMAP-Rule" id="MF_03109"/>
    </source>
</evidence>
<evidence type="ECO:0000256" key="3">
    <source>
        <dbReference type="ARBA" id="ARBA00022801"/>
    </source>
</evidence>
<evidence type="ECO:0000256" key="6">
    <source>
        <dbReference type="ARBA" id="ARBA00023054"/>
    </source>
</evidence>
<reference evidence="14" key="3">
    <citation type="submission" date="2020-12" db="UniProtKB">
        <authorList>
            <consortium name="EnsemblPlants"/>
        </authorList>
    </citation>
    <scope>IDENTIFICATION</scope>
</reference>
<dbReference type="PaxDb" id="3218-PP1S132_189V6.1"/>
<dbReference type="SUPFAM" id="SSF52540">
    <property type="entry name" value="P-loop containing nucleoside triphosphate hydrolases"/>
    <property type="match status" value="1"/>
</dbReference>
<dbReference type="AlphaFoldDB" id="A9SXG0"/>
<dbReference type="Gene3D" id="3.40.50.300">
    <property type="entry name" value="P-loop containing nucleotide triphosphate hydrolases"/>
    <property type="match status" value="1"/>
</dbReference>
<feature type="transmembrane region" description="Helical" evidence="11">
    <location>
        <begin position="711"/>
        <end position="730"/>
    </location>
</feature>
<feature type="topological domain" description="Lumenal" evidence="9">
    <location>
        <begin position="708"/>
        <end position="710"/>
    </location>
</feature>
<feature type="region of interest" description="Disordered" evidence="10">
    <location>
        <begin position="612"/>
        <end position="633"/>
    </location>
</feature>
<dbReference type="GO" id="GO:0005783">
    <property type="term" value="C:endoplasmic reticulum"/>
    <property type="evidence" value="ECO:0000318"/>
    <property type="project" value="GO_Central"/>
</dbReference>
<dbReference type="Proteomes" id="UP000006727">
    <property type="component" value="Chromosome 21"/>
</dbReference>
<protein>
    <recommendedName>
        <fullName evidence="9">Protein ROOT HAIR DEFECTIVE 3 homolog</fullName>
        <ecNumber evidence="9">3.6.5.-</ecNumber>
    </recommendedName>
    <alternativeName>
        <fullName evidence="9">Protein SEY1 homolog</fullName>
    </alternativeName>
</protein>
<evidence type="ECO:0000256" key="7">
    <source>
        <dbReference type="ARBA" id="ARBA00023134"/>
    </source>
</evidence>
<dbReference type="GeneID" id="112273871"/>
<dbReference type="EnsemblPlants" id="Pp3c21_14560V3.1">
    <property type="protein sequence ID" value="Pp3c21_14560V3.1"/>
    <property type="gene ID" value="Pp3c21_14560"/>
</dbReference>
<keyword evidence="5 9" id="KW-1133">Transmembrane helix</keyword>
<dbReference type="EC" id="3.6.5.-" evidence="9"/>
<dbReference type="HOGENOM" id="CLU_011270_1_0_1"/>